<protein>
    <submittedName>
        <fullName evidence="1">Uncharacterized protein</fullName>
    </submittedName>
</protein>
<proteinExistence type="predicted"/>
<dbReference type="AlphaFoldDB" id="A0A165D151"/>
<dbReference type="RefSeq" id="XP_040761670.1">
    <property type="nucleotide sequence ID" value="XM_040912936.1"/>
</dbReference>
<keyword evidence="2" id="KW-1185">Reference proteome</keyword>
<evidence type="ECO:0000313" key="2">
    <source>
        <dbReference type="Proteomes" id="UP000076871"/>
    </source>
</evidence>
<organism evidence="1 2">
    <name type="scientific">Laetiporus sulphureus 93-53</name>
    <dbReference type="NCBI Taxonomy" id="1314785"/>
    <lineage>
        <taxon>Eukaryota</taxon>
        <taxon>Fungi</taxon>
        <taxon>Dikarya</taxon>
        <taxon>Basidiomycota</taxon>
        <taxon>Agaricomycotina</taxon>
        <taxon>Agaricomycetes</taxon>
        <taxon>Polyporales</taxon>
        <taxon>Laetiporus</taxon>
    </lineage>
</organism>
<accession>A0A165D151</accession>
<dbReference type="InParanoid" id="A0A165D151"/>
<gene>
    <name evidence="1" type="ORF">LAESUDRAFT_761524</name>
</gene>
<sequence>MPASAHRRRFKNSLDMVAARPEVFVDLVTSPSSTDNARSMVDSPVLGQLSGVALSNKDVDPLRVRRAVPAVHVAPLNVKKKRRKALLSGAHLYLPASPLPPATPGLTPQTSLTFTAEWSATQRGFLFTPLTNESLRSDISPRSPLAYIPDDVDEAFSFHTSGHCLDGHLPSTPLSCSSASSILSDSTSLFIHERKPSAASTALTSVYEEPIQATPYSLPTESAVHCVESEITRIAAGSEPLARSYLRQIDDDVLLDPWRAFESSCWSSMEMSVAPVAAFPLSPLVSEKVVPDVPTDTLNGSIFESDEGNVSRFSADGHPMASTKARKYGPLRFHCVSKAFKLARWAC</sequence>
<reference evidence="1 2" key="1">
    <citation type="journal article" date="2016" name="Mol. Biol. Evol.">
        <title>Comparative Genomics of Early-Diverging Mushroom-Forming Fungi Provides Insights into the Origins of Lignocellulose Decay Capabilities.</title>
        <authorList>
            <person name="Nagy L.G."/>
            <person name="Riley R."/>
            <person name="Tritt A."/>
            <person name="Adam C."/>
            <person name="Daum C."/>
            <person name="Floudas D."/>
            <person name="Sun H."/>
            <person name="Yadav J.S."/>
            <person name="Pangilinan J."/>
            <person name="Larsson K.H."/>
            <person name="Matsuura K."/>
            <person name="Barry K."/>
            <person name="Labutti K."/>
            <person name="Kuo R."/>
            <person name="Ohm R.A."/>
            <person name="Bhattacharya S.S."/>
            <person name="Shirouzu T."/>
            <person name="Yoshinaga Y."/>
            <person name="Martin F.M."/>
            <person name="Grigoriev I.V."/>
            <person name="Hibbett D.S."/>
        </authorList>
    </citation>
    <scope>NUCLEOTIDE SEQUENCE [LARGE SCALE GENOMIC DNA]</scope>
    <source>
        <strain evidence="1 2">93-53</strain>
    </source>
</reference>
<dbReference type="GeneID" id="63829964"/>
<evidence type="ECO:0000313" key="1">
    <source>
        <dbReference type="EMBL" id="KZT03930.1"/>
    </source>
</evidence>
<dbReference type="OrthoDB" id="2793621at2759"/>
<dbReference type="Proteomes" id="UP000076871">
    <property type="component" value="Unassembled WGS sequence"/>
</dbReference>
<dbReference type="EMBL" id="KV427640">
    <property type="protein sequence ID" value="KZT03930.1"/>
    <property type="molecule type" value="Genomic_DNA"/>
</dbReference>
<name>A0A165D151_9APHY</name>